<dbReference type="PROSITE" id="PS51257">
    <property type="entry name" value="PROKAR_LIPOPROTEIN"/>
    <property type="match status" value="1"/>
</dbReference>
<proteinExistence type="inferred from homology"/>
<dbReference type="EMBL" id="BART01000909">
    <property type="protein sequence ID" value="GAG58632.1"/>
    <property type="molecule type" value="Genomic_DNA"/>
</dbReference>
<comment type="subcellular location">
    <subcellularLocation>
        <location evidence="1">Cell envelope</location>
    </subcellularLocation>
</comment>
<evidence type="ECO:0008006" key="6">
    <source>
        <dbReference type="Google" id="ProtNLM"/>
    </source>
</evidence>
<dbReference type="PANTHER" id="PTHR43649:SF28">
    <property type="entry name" value="BINDING PROTEIN COMPONENT OF ABC SUGAR TRANSPORTER-RELATED"/>
    <property type="match status" value="1"/>
</dbReference>
<reference evidence="5" key="1">
    <citation type="journal article" date="2014" name="Front. Microbiol.">
        <title>High frequency of phylogenetically diverse reductive dehalogenase-homologous genes in deep subseafloor sedimentary metagenomes.</title>
        <authorList>
            <person name="Kawai M."/>
            <person name="Futagami T."/>
            <person name="Toyoda A."/>
            <person name="Takaki Y."/>
            <person name="Nishi S."/>
            <person name="Hori S."/>
            <person name="Arai W."/>
            <person name="Tsubouchi T."/>
            <person name="Morono Y."/>
            <person name="Uchiyama I."/>
            <person name="Ito T."/>
            <person name="Fujiyama A."/>
            <person name="Inagaki F."/>
            <person name="Takami H."/>
        </authorList>
    </citation>
    <scope>NUCLEOTIDE SEQUENCE</scope>
    <source>
        <strain evidence="5">Expedition CK06-06</strain>
    </source>
</reference>
<protein>
    <recommendedName>
        <fullName evidence="6">Extracellular solute-binding protein</fullName>
    </recommendedName>
</protein>
<comment type="similarity">
    <text evidence="2">Belongs to the bacterial solute-binding protein 1 family.</text>
</comment>
<evidence type="ECO:0000256" key="2">
    <source>
        <dbReference type="ARBA" id="ARBA00008520"/>
    </source>
</evidence>
<dbReference type="Gene3D" id="3.40.190.10">
    <property type="entry name" value="Periplasmic binding protein-like II"/>
    <property type="match status" value="2"/>
</dbReference>
<evidence type="ECO:0000256" key="4">
    <source>
        <dbReference type="ARBA" id="ARBA00022729"/>
    </source>
</evidence>
<dbReference type="Pfam" id="PF01547">
    <property type="entry name" value="SBP_bac_1"/>
    <property type="match status" value="1"/>
</dbReference>
<evidence type="ECO:0000313" key="5">
    <source>
        <dbReference type="EMBL" id="GAG58632.1"/>
    </source>
</evidence>
<dbReference type="InterPro" id="IPR050490">
    <property type="entry name" value="Bact_solute-bd_prot1"/>
</dbReference>
<comment type="caution">
    <text evidence="5">The sequence shown here is derived from an EMBL/GenBank/DDBJ whole genome shotgun (WGS) entry which is preliminary data.</text>
</comment>
<keyword evidence="4" id="KW-0732">Signal</keyword>
<evidence type="ECO:0000256" key="1">
    <source>
        <dbReference type="ARBA" id="ARBA00004196"/>
    </source>
</evidence>
<dbReference type="PANTHER" id="PTHR43649">
    <property type="entry name" value="ARABINOSE-BINDING PROTEIN-RELATED"/>
    <property type="match status" value="1"/>
</dbReference>
<dbReference type="AlphaFoldDB" id="X0ZKL8"/>
<keyword evidence="3" id="KW-0813">Transport</keyword>
<evidence type="ECO:0000256" key="3">
    <source>
        <dbReference type="ARBA" id="ARBA00022448"/>
    </source>
</evidence>
<dbReference type="SUPFAM" id="SSF53850">
    <property type="entry name" value="Periplasmic binding protein-like II"/>
    <property type="match status" value="1"/>
</dbReference>
<sequence>MKKSLLWLLIMLLTVSMVATFSLAGCKEEAAEEEAAEEAVEEEAVEEEPVTITLTSWRTEDIERMNRINAVFMEEHPNITVDFQPIKDTEYDAQLTSSLETGVGADIIWLRSYDPGEIIYNGGYISELNDAIPELADFPSAAINAWATDDGVIYGVPVAGVTHGIFYIESIFDQYGLGEPETWAEFIDLCQTLKDNGETVFAQGTGDGWPLYEVIYSGLGANFYGGEESRLALMAGDMRLTDEPFVKAFETMDQLQPFFPDGYEAINYVAMQQLFGTGQAAMYIGGSWEIGLFEDSGLTDLGWFAPPLENAGDTLQYCFHVDMGVGINKDSENYEAALEYLKWTGTPEFAQLFMSNLPGFFSYTPTPVEYTLENPVAKDVIDAAQGADITVRTVWEKLSSQDPSGNVMMEEALVKMYTDVLTPEEAAALVQEALETWYEPFME</sequence>
<dbReference type="GO" id="GO:0030313">
    <property type="term" value="C:cell envelope"/>
    <property type="evidence" value="ECO:0007669"/>
    <property type="project" value="UniProtKB-SubCell"/>
</dbReference>
<dbReference type="InterPro" id="IPR006059">
    <property type="entry name" value="SBP"/>
</dbReference>
<gene>
    <name evidence="5" type="ORF">S01H4_03639</name>
</gene>
<name>X0ZKL8_9ZZZZ</name>
<accession>X0ZKL8</accession>
<organism evidence="5">
    <name type="scientific">marine sediment metagenome</name>
    <dbReference type="NCBI Taxonomy" id="412755"/>
    <lineage>
        <taxon>unclassified sequences</taxon>
        <taxon>metagenomes</taxon>
        <taxon>ecological metagenomes</taxon>
    </lineage>
</organism>